<dbReference type="GO" id="GO:0006606">
    <property type="term" value="P:protein import into nucleus"/>
    <property type="evidence" value="ECO:0007669"/>
    <property type="project" value="UniProtKB-ARBA"/>
</dbReference>
<dbReference type="FunFam" id="3.10.450.50:FF:000005">
    <property type="entry name" value="Nuclear transport factor 2"/>
    <property type="match status" value="1"/>
</dbReference>
<dbReference type="GO" id="GO:0005737">
    <property type="term" value="C:cytoplasm"/>
    <property type="evidence" value="ECO:0007669"/>
    <property type="project" value="UniProtKB-SubCell"/>
</dbReference>
<dbReference type="EMBL" id="JAOPGA020000710">
    <property type="protein sequence ID" value="KAL0481010.1"/>
    <property type="molecule type" value="Genomic_DNA"/>
</dbReference>
<evidence type="ECO:0000259" key="3">
    <source>
        <dbReference type="PROSITE" id="PS50177"/>
    </source>
</evidence>
<feature type="domain" description="NTF2" evidence="3">
    <location>
        <begin position="7"/>
        <end position="118"/>
    </location>
</feature>
<comment type="caution">
    <text evidence="4">The sequence shown here is derived from an EMBL/GenBank/DDBJ whole genome shotgun (WGS) entry which is preliminary data.</text>
</comment>
<dbReference type="PROSITE" id="PS50177">
    <property type="entry name" value="NTF2_DOMAIN"/>
    <property type="match status" value="1"/>
</dbReference>
<dbReference type="PANTHER" id="PTHR12612">
    <property type="entry name" value="NUCLEAR TRANSPORT FACTOR 2"/>
    <property type="match status" value="1"/>
</dbReference>
<dbReference type="Gene3D" id="3.10.450.50">
    <property type="match status" value="1"/>
</dbReference>
<dbReference type="InterPro" id="IPR032710">
    <property type="entry name" value="NTF2-like_dom_sf"/>
</dbReference>
<evidence type="ECO:0000256" key="1">
    <source>
        <dbReference type="ARBA" id="ARBA00022490"/>
    </source>
</evidence>
<comment type="subcellular location">
    <subcellularLocation>
        <location evidence="2">Cytoplasm</location>
    </subcellularLocation>
    <subcellularLocation>
        <location evidence="2">Nucleus</location>
    </subcellularLocation>
</comment>
<dbReference type="Pfam" id="PF02136">
    <property type="entry name" value="NTF2"/>
    <property type="match status" value="1"/>
</dbReference>
<dbReference type="InterPro" id="IPR018222">
    <property type="entry name" value="Nuclear_transport_factor_2_euk"/>
</dbReference>
<reference evidence="4 5" key="1">
    <citation type="submission" date="2024-03" db="EMBL/GenBank/DDBJ databases">
        <title>The Acrasis kona genome and developmental transcriptomes reveal deep origins of eukaryotic multicellular pathways.</title>
        <authorList>
            <person name="Sheikh S."/>
            <person name="Fu C.-J."/>
            <person name="Brown M.W."/>
            <person name="Baldauf S.L."/>
        </authorList>
    </citation>
    <scope>NUCLEOTIDE SEQUENCE [LARGE SCALE GENOMIC DNA]</scope>
    <source>
        <strain evidence="4 5">ATCC MYA-3509</strain>
    </source>
</reference>
<evidence type="ECO:0000256" key="2">
    <source>
        <dbReference type="RuleBase" id="RU369002"/>
    </source>
</evidence>
<organism evidence="4 5">
    <name type="scientific">Acrasis kona</name>
    <dbReference type="NCBI Taxonomy" id="1008807"/>
    <lineage>
        <taxon>Eukaryota</taxon>
        <taxon>Discoba</taxon>
        <taxon>Heterolobosea</taxon>
        <taxon>Tetramitia</taxon>
        <taxon>Eutetramitia</taxon>
        <taxon>Acrasidae</taxon>
        <taxon>Acrasis</taxon>
    </lineage>
</organism>
<dbReference type="Proteomes" id="UP001431209">
    <property type="component" value="Unassembled WGS sequence"/>
</dbReference>
<keyword evidence="2" id="KW-0539">Nucleus</keyword>
<name>A0AAW2YV40_9EUKA</name>
<accession>A0AAW2YV40</accession>
<sequence>MSNFQQVGKAFVEHYHQTFDQNRQNVAALYQEQSMLTWEDEQIMGSVNILKKMGQLTFRSAIQELIYVDCQPSLSGGIIVFTAGLMNIDKDQTQRFSEVFHLAKANNSFYISNHLFRLQF</sequence>
<evidence type="ECO:0000313" key="4">
    <source>
        <dbReference type="EMBL" id="KAL0481010.1"/>
    </source>
</evidence>
<dbReference type="GO" id="GO:0051028">
    <property type="term" value="P:mRNA transport"/>
    <property type="evidence" value="ECO:0007669"/>
    <property type="project" value="UniProtKB-UniRule"/>
</dbReference>
<keyword evidence="5" id="KW-1185">Reference proteome</keyword>
<comment type="function">
    <text evidence="2">Has a role in nuclear-cytoplasmic transport of proteins and mRNAs.</text>
</comment>
<keyword evidence="2" id="KW-0653">Protein transport</keyword>
<proteinExistence type="predicted"/>
<protein>
    <recommendedName>
        <fullName evidence="2">Nuclear transport factor 2</fullName>
        <shortName evidence="2">NTF-2</shortName>
    </recommendedName>
</protein>
<dbReference type="GO" id="GO:0005635">
    <property type="term" value="C:nuclear envelope"/>
    <property type="evidence" value="ECO:0007669"/>
    <property type="project" value="UniProtKB-ARBA"/>
</dbReference>
<dbReference type="SUPFAM" id="SSF54427">
    <property type="entry name" value="NTF2-like"/>
    <property type="match status" value="1"/>
</dbReference>
<dbReference type="InterPro" id="IPR045875">
    <property type="entry name" value="NTF2"/>
</dbReference>
<dbReference type="InterPro" id="IPR002075">
    <property type="entry name" value="NTF2_dom"/>
</dbReference>
<dbReference type="AlphaFoldDB" id="A0AAW2YV40"/>
<keyword evidence="1 2" id="KW-0963">Cytoplasm</keyword>
<gene>
    <name evidence="4" type="ORF">AKO1_013662</name>
</gene>
<keyword evidence="2" id="KW-0813">Transport</keyword>
<evidence type="ECO:0000313" key="5">
    <source>
        <dbReference type="Proteomes" id="UP001431209"/>
    </source>
</evidence>
<dbReference type="CDD" id="cd00780">
    <property type="entry name" value="NTF2"/>
    <property type="match status" value="1"/>
</dbReference>